<keyword evidence="2" id="KW-1185">Reference proteome</keyword>
<sequence length="47" mass="5513">MKLEGYFVVQWEICYYDGGASNIDKNVEMPNIVLRGRRERAVRYGES</sequence>
<protein>
    <submittedName>
        <fullName evidence="1">Uncharacterized protein</fullName>
    </submittedName>
</protein>
<evidence type="ECO:0000313" key="2">
    <source>
        <dbReference type="Proteomes" id="UP001409585"/>
    </source>
</evidence>
<dbReference type="Proteomes" id="UP001409585">
    <property type="component" value="Unassembled WGS sequence"/>
</dbReference>
<gene>
    <name evidence="1" type="ORF">GCM10025791_40060</name>
</gene>
<proteinExistence type="predicted"/>
<dbReference type="EMBL" id="BAABLX010000071">
    <property type="protein sequence ID" value="GAA4955820.1"/>
    <property type="molecule type" value="Genomic_DNA"/>
</dbReference>
<evidence type="ECO:0000313" key="1">
    <source>
        <dbReference type="EMBL" id="GAA4955820.1"/>
    </source>
</evidence>
<accession>A0AAV3U7F3</accession>
<comment type="caution">
    <text evidence="1">The sequence shown here is derived from an EMBL/GenBank/DDBJ whole genome shotgun (WGS) entry which is preliminary data.</text>
</comment>
<name>A0AAV3U7F3_9ALTE</name>
<dbReference type="AlphaFoldDB" id="A0AAV3U7F3"/>
<reference evidence="2" key="1">
    <citation type="journal article" date="2019" name="Int. J. Syst. Evol. Microbiol.">
        <title>The Global Catalogue of Microorganisms (GCM) 10K type strain sequencing project: providing services to taxonomists for standard genome sequencing and annotation.</title>
        <authorList>
            <consortium name="The Broad Institute Genomics Platform"/>
            <consortium name="The Broad Institute Genome Sequencing Center for Infectious Disease"/>
            <person name="Wu L."/>
            <person name="Ma J."/>
        </authorList>
    </citation>
    <scope>NUCLEOTIDE SEQUENCE [LARGE SCALE GENOMIC DNA]</scope>
    <source>
        <strain evidence="2">JCM 19134</strain>
    </source>
</reference>
<organism evidence="1 2">
    <name type="scientific">Halioxenophilus aromaticivorans</name>
    <dbReference type="NCBI Taxonomy" id="1306992"/>
    <lineage>
        <taxon>Bacteria</taxon>
        <taxon>Pseudomonadati</taxon>
        <taxon>Pseudomonadota</taxon>
        <taxon>Gammaproteobacteria</taxon>
        <taxon>Alteromonadales</taxon>
        <taxon>Alteromonadaceae</taxon>
        <taxon>Halioxenophilus</taxon>
    </lineage>
</organism>